<evidence type="ECO:0000313" key="1">
    <source>
        <dbReference type="EMBL" id="RFB05077.1"/>
    </source>
</evidence>
<organism evidence="1 2">
    <name type="scientific">Parvularcula marina</name>
    <dbReference type="NCBI Taxonomy" id="2292771"/>
    <lineage>
        <taxon>Bacteria</taxon>
        <taxon>Pseudomonadati</taxon>
        <taxon>Pseudomonadota</taxon>
        <taxon>Alphaproteobacteria</taxon>
        <taxon>Parvularculales</taxon>
        <taxon>Parvularculaceae</taxon>
        <taxon>Parvularcula</taxon>
    </lineage>
</organism>
<reference evidence="1 2" key="1">
    <citation type="submission" date="2018-08" db="EMBL/GenBank/DDBJ databases">
        <title>Parvularcula sp. SM1705, isolated from surface water of the South Sea China.</title>
        <authorList>
            <person name="Sun L."/>
        </authorList>
    </citation>
    <scope>NUCLEOTIDE SEQUENCE [LARGE SCALE GENOMIC DNA]</scope>
    <source>
        <strain evidence="1 2">SM1705</strain>
    </source>
</reference>
<evidence type="ECO:0000313" key="2">
    <source>
        <dbReference type="Proteomes" id="UP000264589"/>
    </source>
</evidence>
<dbReference type="Gene3D" id="3.40.50.2000">
    <property type="entry name" value="Glycogen Phosphorylase B"/>
    <property type="match status" value="1"/>
</dbReference>
<dbReference type="SUPFAM" id="SSF53756">
    <property type="entry name" value="UDP-Glycosyltransferase/glycogen phosphorylase"/>
    <property type="match status" value="1"/>
</dbReference>
<proteinExistence type="predicted"/>
<dbReference type="RefSeq" id="WP_116391708.1">
    <property type="nucleotide sequence ID" value="NZ_QUQO01000001.1"/>
</dbReference>
<gene>
    <name evidence="1" type="ORF">DX908_07100</name>
</gene>
<dbReference type="Proteomes" id="UP000264589">
    <property type="component" value="Unassembled WGS sequence"/>
</dbReference>
<sequence length="374" mass="42047">MRIAVFGHDAADTMLARRIGMMERLGHEVTAFTMRRDEAKDRGWKNIDLGQTYDAKLFHRAWAVRGAIKRCKQHARLQGTDLFWARNLDMLTVAIAARRDARSHAPVIYETLDIHRMLTNKGTPYEMLRKIERRLMRNVSMIVTSSPAYEREYFDRIHPGHPDVALIENKLPLEGLPPRPATPLRDGPLRLGWVGVLRCARSFAMLQEIAKTFAGRIEVILHGAHAADQLPDFEEAVARTPHMTAYGRYTSPIDLPKVYGDIDIVWSGDYFQSRGGPVAIGNSSWALANRLYEGGYYGVPAIVPQGTEMARWIERVGTGRVIPEPVEETLPRLLEELMAGGIVPLRQIVADTPSTVFVDDGSELDALLSRLESQ</sequence>
<dbReference type="InParanoid" id="A0A371RHZ6"/>
<name>A0A371RHZ6_9PROT</name>
<keyword evidence="2" id="KW-1185">Reference proteome</keyword>
<protein>
    <submittedName>
        <fullName evidence="1">Uncharacterized protein</fullName>
    </submittedName>
</protein>
<accession>A0A371RHZ6</accession>
<comment type="caution">
    <text evidence="1">The sequence shown here is derived from an EMBL/GenBank/DDBJ whole genome shotgun (WGS) entry which is preliminary data.</text>
</comment>
<dbReference type="AlphaFoldDB" id="A0A371RHZ6"/>
<dbReference type="OrthoDB" id="7973140at2"/>
<dbReference type="EMBL" id="QUQO01000001">
    <property type="protein sequence ID" value="RFB05077.1"/>
    <property type="molecule type" value="Genomic_DNA"/>
</dbReference>